<dbReference type="Proteomes" id="UP000248706">
    <property type="component" value="Unassembled WGS sequence"/>
</dbReference>
<dbReference type="InterPro" id="IPR050508">
    <property type="entry name" value="Methyltransf_Superfamily"/>
</dbReference>
<dbReference type="RefSeq" id="WP_112430344.1">
    <property type="nucleotide sequence ID" value="NZ_MCIF01000002.1"/>
</dbReference>
<dbReference type="Pfam" id="PF13649">
    <property type="entry name" value="Methyltransf_25"/>
    <property type="match status" value="1"/>
</dbReference>
<sequence length="304" mass="33630">MVASQNHILRGCGYILDAENAAETARLMLRDRLVNEVMGGVLPEGVEGRRLESILDLACGPGGWVLETAQCYPWARVTGIDISETLIQYARAQAQVQGLRNACFEVMDLLEPFPLPGDSFDLVNARDLTGLLTPATWPRVVHEALRVCRPGGILRLTEFERPISNGAAFTQLQELTRRAFQRTGRSFAPPSHHLGILPRLASLLRDAGCYQIQQRAYVLDFSAGSEAHEALCRGYEVELLLIRPFLLEAGVTTPAEFDDLYRRALVEMFDEDFAGLCYILSAWGKKVCPDPGLNGREAPVSWSA</sequence>
<evidence type="ECO:0000313" key="3">
    <source>
        <dbReference type="Proteomes" id="UP000248706"/>
    </source>
</evidence>
<feature type="domain" description="Methyltransferase" evidence="1">
    <location>
        <begin position="54"/>
        <end position="152"/>
    </location>
</feature>
<protein>
    <recommendedName>
        <fullName evidence="1">Methyltransferase domain-containing protein</fullName>
    </recommendedName>
</protein>
<dbReference type="EMBL" id="MCIF01000002">
    <property type="protein sequence ID" value="RAQ96621.1"/>
    <property type="molecule type" value="Genomic_DNA"/>
</dbReference>
<dbReference type="GO" id="GO:0008168">
    <property type="term" value="F:methyltransferase activity"/>
    <property type="evidence" value="ECO:0007669"/>
    <property type="project" value="TreeGrafter"/>
</dbReference>
<gene>
    <name evidence="2" type="ORF">A4R35_13845</name>
</gene>
<dbReference type="AlphaFoldDB" id="A0A328VIA4"/>
<dbReference type="InterPro" id="IPR041698">
    <property type="entry name" value="Methyltransf_25"/>
</dbReference>
<organism evidence="2 3">
    <name type="scientific">Thermogemmatispora tikiterensis</name>
    <dbReference type="NCBI Taxonomy" id="1825093"/>
    <lineage>
        <taxon>Bacteria</taxon>
        <taxon>Bacillati</taxon>
        <taxon>Chloroflexota</taxon>
        <taxon>Ktedonobacteria</taxon>
        <taxon>Thermogemmatisporales</taxon>
        <taxon>Thermogemmatisporaceae</taxon>
        <taxon>Thermogemmatispora</taxon>
    </lineage>
</organism>
<dbReference type="PANTHER" id="PTHR42912">
    <property type="entry name" value="METHYLTRANSFERASE"/>
    <property type="match status" value="1"/>
</dbReference>
<name>A0A328VIA4_9CHLR</name>
<dbReference type="PANTHER" id="PTHR42912:SF93">
    <property type="entry name" value="N6-ADENOSINE-METHYLTRANSFERASE TMT1A"/>
    <property type="match status" value="1"/>
</dbReference>
<reference evidence="2 3" key="1">
    <citation type="submission" date="2016-08" db="EMBL/GenBank/DDBJ databases">
        <title>Analysis of Carbohydrate Active Enzymes in Thermogemmatispora T81 Reveals Carbohydrate Degradation Ability.</title>
        <authorList>
            <person name="Tomazini A."/>
            <person name="Lal S."/>
            <person name="Stott M."/>
            <person name="Henrissat B."/>
            <person name="Polikarpov I."/>
            <person name="Sparling R."/>
            <person name="Levin D.B."/>
        </authorList>
    </citation>
    <scope>NUCLEOTIDE SEQUENCE [LARGE SCALE GENOMIC DNA]</scope>
    <source>
        <strain evidence="2 3">T81</strain>
    </source>
</reference>
<dbReference type="SUPFAM" id="SSF53335">
    <property type="entry name" value="S-adenosyl-L-methionine-dependent methyltransferases"/>
    <property type="match status" value="1"/>
</dbReference>
<keyword evidence="3" id="KW-1185">Reference proteome</keyword>
<dbReference type="InterPro" id="IPR029063">
    <property type="entry name" value="SAM-dependent_MTases_sf"/>
</dbReference>
<dbReference type="Gene3D" id="3.40.50.150">
    <property type="entry name" value="Vaccinia Virus protein VP39"/>
    <property type="match status" value="1"/>
</dbReference>
<proteinExistence type="predicted"/>
<dbReference type="CDD" id="cd02440">
    <property type="entry name" value="AdoMet_MTases"/>
    <property type="match status" value="1"/>
</dbReference>
<evidence type="ECO:0000259" key="1">
    <source>
        <dbReference type="Pfam" id="PF13649"/>
    </source>
</evidence>
<accession>A0A328VIA4</accession>
<evidence type="ECO:0000313" key="2">
    <source>
        <dbReference type="EMBL" id="RAQ96621.1"/>
    </source>
</evidence>
<comment type="caution">
    <text evidence="2">The sequence shown here is derived from an EMBL/GenBank/DDBJ whole genome shotgun (WGS) entry which is preliminary data.</text>
</comment>
<dbReference type="OrthoDB" id="146133at2"/>